<reference evidence="2 3" key="1">
    <citation type="journal article" date="2007" name="Genome Res.">
        <title>Genome characteristics of facultatively symbiotic Frankia sp. strains reflect host range and host plant biogeography.</title>
        <authorList>
            <person name="Normand P."/>
            <person name="Lapierre P."/>
            <person name="Tisa L.S."/>
            <person name="Gogarten J.P."/>
            <person name="Alloisio N."/>
            <person name="Bagnarol E."/>
            <person name="Bassi C.A."/>
            <person name="Berry A.M."/>
            <person name="Bickhart D.M."/>
            <person name="Choisne N."/>
            <person name="Couloux A."/>
            <person name="Cournoyer B."/>
            <person name="Cruveiller S."/>
            <person name="Daubin V."/>
            <person name="Demange N."/>
            <person name="Francino M.P."/>
            <person name="Goltsman E."/>
            <person name="Huang Y."/>
            <person name="Kopp O.R."/>
            <person name="Labarre L."/>
            <person name="Lapidus A."/>
            <person name="Lavire C."/>
            <person name="Marechal J."/>
            <person name="Martinez M."/>
            <person name="Mastronunzio J.E."/>
            <person name="Mullin B.C."/>
            <person name="Niemann J."/>
            <person name="Pujic P."/>
            <person name="Rawnsley T."/>
            <person name="Rouy Z."/>
            <person name="Schenowitz C."/>
            <person name="Sellstedt A."/>
            <person name="Tavares F."/>
            <person name="Tomkins J.P."/>
            <person name="Vallenet D."/>
            <person name="Valverde C."/>
            <person name="Wall L.G."/>
            <person name="Wang Y."/>
            <person name="Medigue C."/>
            <person name="Benson D.R."/>
        </authorList>
    </citation>
    <scope>NUCLEOTIDE SEQUENCE [LARGE SCALE GENOMIC DNA]</scope>
    <source>
        <strain evidence="3">DSM 45986 / CECT 9034 / ACN14a</strain>
    </source>
</reference>
<evidence type="ECO:0000313" key="3">
    <source>
        <dbReference type="Proteomes" id="UP000000657"/>
    </source>
</evidence>
<proteinExistence type="predicted"/>
<evidence type="ECO:0000313" key="2">
    <source>
        <dbReference type="EMBL" id="CAJ59992.1"/>
    </source>
</evidence>
<dbReference type="KEGG" id="fal:FRAAL1332"/>
<dbReference type="InterPro" id="IPR002575">
    <property type="entry name" value="Aminoglycoside_PTrfase"/>
</dbReference>
<dbReference type="HOGENOM" id="CLU_275303_0_0_11"/>
<evidence type="ECO:0000259" key="1">
    <source>
        <dbReference type="Pfam" id="PF01636"/>
    </source>
</evidence>
<dbReference type="InterPro" id="IPR011990">
    <property type="entry name" value="TPR-like_helical_dom_sf"/>
</dbReference>
<feature type="domain" description="Aminoglycoside phosphotransferase" evidence="1">
    <location>
        <begin position="843"/>
        <end position="1063"/>
    </location>
</feature>
<dbReference type="PANTHER" id="PTHR40086">
    <property type="entry name" value="PHOSPHOTRANSFERASE YTMP-RELATED"/>
    <property type="match status" value="1"/>
</dbReference>
<dbReference type="AlphaFoldDB" id="Q0RR31"/>
<dbReference type="Gene3D" id="1.25.40.10">
    <property type="entry name" value="Tetratricopeptide repeat domain"/>
    <property type="match status" value="1"/>
</dbReference>
<dbReference type="STRING" id="326424.FRAAL1332"/>
<keyword evidence="3" id="KW-1185">Reference proteome</keyword>
<gene>
    <name evidence="2" type="ordered locus">FRAAL1332</name>
</gene>
<dbReference type="EMBL" id="CT573213">
    <property type="protein sequence ID" value="CAJ59992.1"/>
    <property type="molecule type" value="Genomic_DNA"/>
</dbReference>
<dbReference type="InterPro" id="IPR027417">
    <property type="entry name" value="P-loop_NTPase"/>
</dbReference>
<organism evidence="2 3">
    <name type="scientific">Frankia alni (strain DSM 45986 / CECT 9034 / ACN14a)</name>
    <dbReference type="NCBI Taxonomy" id="326424"/>
    <lineage>
        <taxon>Bacteria</taxon>
        <taxon>Bacillati</taxon>
        <taxon>Actinomycetota</taxon>
        <taxon>Actinomycetes</taxon>
        <taxon>Frankiales</taxon>
        <taxon>Frankiaceae</taxon>
        <taxon>Frankia</taxon>
    </lineage>
</organism>
<dbReference type="OrthoDB" id="3894261at2"/>
<dbReference type="SUPFAM" id="SSF56112">
    <property type="entry name" value="Protein kinase-like (PK-like)"/>
    <property type="match status" value="1"/>
</dbReference>
<dbReference type="Pfam" id="PF01636">
    <property type="entry name" value="APH"/>
    <property type="match status" value="1"/>
</dbReference>
<dbReference type="Proteomes" id="UP000000657">
    <property type="component" value="Chromosome"/>
</dbReference>
<sequence length="1160" mass="127174">MAPAPRFRRVAALQRPFVDREPVLAAFTEEMARIGAGPRVFNAIGVGGIGKSRLLRELTDRAASQGRTASLDLQIHSMRQQEEALAVLRNELGSQGVPFDRFDIAYAVLWQRLHPHLRLNRSDLAFVDDSSILTDIVDAVAGLPVFGTARGLVRLLERGTSDVRRRMRLRRDPTLATLDDLPISELADAVTYLFAEDLRAASQDRPYVIVIDSHEALVPSPVRSGRTQLADAWLRDLVAQLDRGLVVIASREPLRWELTDPDWDGLIRVSDIGGLPMEARLELLDAGGIADPFQRRTIADASAGLPFYLNLAVDTHQQTGGRVSGDLVSQQEILARFLQHVAPEEIRSLEVLSPARIFDYGIFQLLASTFNLPAHRIAWESLTAYSFVYPANTALRFHQLMASALRERLSATTTADIHALLRGLWENRADLATGRDSGSLSARALREAAYHALQGHHAGGTAILDYADRAVRGGGHGAARGITDDLRTQLPHQPAGRDLPEALRCLDAEAAVRLGDAATVIALTPGPITTLAVDTVVGARLAVAAGNGRRIAGETSAALTIFTHVWDRATGSPRRTAGLWAADLHMAQGRFRDCETLAAELDESCPAEDAEFCGDVARLRHLAHRFAFDFDAAARFLDEAAARYAEAGSVLGAANIQTNRAELLAFTRPAEAIIEAGQAIEIQREIGAHHELGKAYTALAVGQLRCGQLDEAENSLRAACDALDGVGYRSGRARAEFYRAAVHARRGRLDEAVTALRWAVHELEAADVYPTIIVSAAHALAVLGVDDDRVTAAARRARAGIQPFGTHADLDARIRDFVTDLLDGYAWQPDELYRQAIGRPDAASGFYNHNIRMGTPTGDVIVRIPIPGSDIMDLMIWPEADVLRAIRGTVTHAPRLLYARTQPRYQIVEFLRGQLLDNAAPRGTRVPGHLLDDVVELFGQLGLVPREHLPSLATDWPEDRRTADFARRLSAVTAGVHSRFLPEFGDLYTRFGIPADALAPIEQRWATLHPRPFRLLHTDIHRKNIIVSDGRAHFLDWELALWGDPVYDLAVHLHKMSYQPDESIAVVTGWSTVVGGAAAEGWQPDLDTYLAHERVKSAIVDTVRYTKLIADGNLTPDSRNTFIDKLVGKLAAAHAVLGHHPGIDHATATIHIQQWIDRRR</sequence>
<dbReference type="PANTHER" id="PTHR40086:SF1">
    <property type="entry name" value="CELL CYCLE REGULATOR CCRZ"/>
    <property type="match status" value="1"/>
</dbReference>
<dbReference type="SUPFAM" id="SSF52540">
    <property type="entry name" value="P-loop containing nucleoside triphosphate hydrolases"/>
    <property type="match status" value="1"/>
</dbReference>
<dbReference type="InterPro" id="IPR011009">
    <property type="entry name" value="Kinase-like_dom_sf"/>
</dbReference>
<dbReference type="InterPro" id="IPR052077">
    <property type="entry name" value="CcrZ_PhaseVar_Mediator"/>
</dbReference>
<dbReference type="SUPFAM" id="SSF48452">
    <property type="entry name" value="TPR-like"/>
    <property type="match status" value="1"/>
</dbReference>
<protein>
    <recommendedName>
        <fullName evidence="1">Aminoglycoside phosphotransferase domain-containing protein</fullName>
    </recommendedName>
</protein>
<name>Q0RR31_FRAAA</name>
<dbReference type="Gene3D" id="3.90.1200.10">
    <property type="match status" value="1"/>
</dbReference>
<dbReference type="eggNOG" id="COG1672">
    <property type="taxonomic scope" value="Bacteria"/>
</dbReference>
<accession>Q0RR31</accession>